<feature type="domain" description="RING-type" evidence="10">
    <location>
        <begin position="151"/>
        <end position="192"/>
    </location>
</feature>
<dbReference type="GeneID" id="7826180"/>
<dbReference type="InterPro" id="IPR001841">
    <property type="entry name" value="Znf_RING"/>
</dbReference>
<evidence type="ECO:0000256" key="7">
    <source>
        <dbReference type="ARBA" id="ARBA00023136"/>
    </source>
</evidence>
<proteinExistence type="predicted"/>
<sequence>MPLAGDIGKVCYSVMLLLEIKSSLQDIDNNLIDQSKQSQQNNSTNNSLYNNNNTQKTQFLLILAAITFSILCFSMYKVYKAWKYLELYNIFSDRNLGHNPQRRAVDISSNNIRQRAKSTDGLNEVELQTLKKTQFEAIQLEPKQSQPSQTCSICFLEIENKSSIYELECKHMFHSECLDTWLKNKNSCPNCRSKVIQRSQLVIQSLEDSDISISTNSNTNNNDQLFQQIMRQNGDLIDQQIIQIGHSDIHNQNENQEEGQIYNPQPSIGNIVDADEENHIHHIPRTSDNLQYSSQQYLQAAHY</sequence>
<keyword evidence="3" id="KW-0479">Metal-binding</keyword>
<accession>Q22X69</accession>
<evidence type="ECO:0000256" key="9">
    <source>
        <dbReference type="SAM" id="Phobius"/>
    </source>
</evidence>
<dbReference type="OrthoDB" id="313469at2759"/>
<dbReference type="InterPro" id="IPR013083">
    <property type="entry name" value="Znf_RING/FYVE/PHD"/>
</dbReference>
<evidence type="ECO:0000256" key="8">
    <source>
        <dbReference type="PROSITE-ProRule" id="PRU00175"/>
    </source>
</evidence>
<evidence type="ECO:0000256" key="2">
    <source>
        <dbReference type="ARBA" id="ARBA00022692"/>
    </source>
</evidence>
<dbReference type="HOGENOM" id="CLU_549227_0_0_1"/>
<keyword evidence="7 9" id="KW-0472">Membrane</keyword>
<evidence type="ECO:0000256" key="1">
    <source>
        <dbReference type="ARBA" id="ARBA00004370"/>
    </source>
</evidence>
<dbReference type="Gene3D" id="3.30.40.10">
    <property type="entry name" value="Zinc/RING finger domain, C3HC4 (zinc finger)"/>
    <property type="match status" value="1"/>
</dbReference>
<dbReference type="InParanoid" id="Q22X69"/>
<dbReference type="RefSeq" id="XP_001010022.2">
    <property type="nucleotide sequence ID" value="XM_001010022.2"/>
</dbReference>
<dbReference type="PANTHER" id="PTHR46539:SF1">
    <property type="entry name" value="E3 UBIQUITIN-PROTEIN LIGASE ATL42"/>
    <property type="match status" value="1"/>
</dbReference>
<dbReference type="eggNOG" id="KOG0800">
    <property type="taxonomic scope" value="Eukaryota"/>
</dbReference>
<keyword evidence="4 8" id="KW-0863">Zinc-finger</keyword>
<dbReference type="EMBL" id="GG662809">
    <property type="protein sequence ID" value="EAR89777.2"/>
    <property type="molecule type" value="Genomic_DNA"/>
</dbReference>
<dbReference type="CDD" id="cd16454">
    <property type="entry name" value="RING-H2_PA-TM-RING"/>
    <property type="match status" value="1"/>
</dbReference>
<evidence type="ECO:0000256" key="4">
    <source>
        <dbReference type="ARBA" id="ARBA00022771"/>
    </source>
</evidence>
<dbReference type="SMART" id="SM00184">
    <property type="entry name" value="RING"/>
    <property type="match status" value="1"/>
</dbReference>
<evidence type="ECO:0000313" key="11">
    <source>
        <dbReference type="EMBL" id="EAR89777.2"/>
    </source>
</evidence>
<dbReference type="GO" id="GO:0008270">
    <property type="term" value="F:zinc ion binding"/>
    <property type="evidence" value="ECO:0007669"/>
    <property type="project" value="UniProtKB-KW"/>
</dbReference>
<gene>
    <name evidence="11" type="ORF">TTHERM_00632840</name>
</gene>
<dbReference type="AlphaFoldDB" id="Q22X69"/>
<dbReference type="KEGG" id="tet:TTHERM_00632840"/>
<keyword evidence="2 9" id="KW-0812">Transmembrane</keyword>
<keyword evidence="5" id="KW-0862">Zinc</keyword>
<evidence type="ECO:0000256" key="6">
    <source>
        <dbReference type="ARBA" id="ARBA00022989"/>
    </source>
</evidence>
<protein>
    <submittedName>
        <fullName evidence="11">Zinc finger, C3HC4 type (RING finger) protein</fullName>
    </submittedName>
</protein>
<name>Q22X69_TETTS</name>
<evidence type="ECO:0000313" key="12">
    <source>
        <dbReference type="Proteomes" id="UP000009168"/>
    </source>
</evidence>
<dbReference type="PANTHER" id="PTHR46539">
    <property type="entry name" value="E3 UBIQUITIN-PROTEIN LIGASE ATL42"/>
    <property type="match status" value="1"/>
</dbReference>
<comment type="subcellular location">
    <subcellularLocation>
        <location evidence="1">Membrane</location>
    </subcellularLocation>
</comment>
<dbReference type="PROSITE" id="PS50089">
    <property type="entry name" value="ZF_RING_2"/>
    <property type="match status" value="1"/>
</dbReference>
<reference evidence="12" key="1">
    <citation type="journal article" date="2006" name="PLoS Biol.">
        <title>Macronuclear genome sequence of the ciliate Tetrahymena thermophila, a model eukaryote.</title>
        <authorList>
            <person name="Eisen J.A."/>
            <person name="Coyne R.S."/>
            <person name="Wu M."/>
            <person name="Wu D."/>
            <person name="Thiagarajan M."/>
            <person name="Wortman J.R."/>
            <person name="Badger J.H."/>
            <person name="Ren Q."/>
            <person name="Amedeo P."/>
            <person name="Jones K.M."/>
            <person name="Tallon L.J."/>
            <person name="Delcher A.L."/>
            <person name="Salzberg S.L."/>
            <person name="Silva J.C."/>
            <person name="Haas B.J."/>
            <person name="Majoros W.H."/>
            <person name="Farzad M."/>
            <person name="Carlton J.M."/>
            <person name="Smith R.K. Jr."/>
            <person name="Garg J."/>
            <person name="Pearlman R.E."/>
            <person name="Karrer K.M."/>
            <person name="Sun L."/>
            <person name="Manning G."/>
            <person name="Elde N.C."/>
            <person name="Turkewitz A.P."/>
            <person name="Asai D.J."/>
            <person name="Wilkes D.E."/>
            <person name="Wang Y."/>
            <person name="Cai H."/>
            <person name="Collins K."/>
            <person name="Stewart B.A."/>
            <person name="Lee S.R."/>
            <person name="Wilamowska K."/>
            <person name="Weinberg Z."/>
            <person name="Ruzzo W.L."/>
            <person name="Wloga D."/>
            <person name="Gaertig J."/>
            <person name="Frankel J."/>
            <person name="Tsao C.-C."/>
            <person name="Gorovsky M.A."/>
            <person name="Keeling P.J."/>
            <person name="Waller R.F."/>
            <person name="Patron N.J."/>
            <person name="Cherry J.M."/>
            <person name="Stover N.A."/>
            <person name="Krieger C.J."/>
            <person name="del Toro C."/>
            <person name="Ryder H.F."/>
            <person name="Williamson S.C."/>
            <person name="Barbeau R.A."/>
            <person name="Hamilton E.P."/>
            <person name="Orias E."/>
        </authorList>
    </citation>
    <scope>NUCLEOTIDE SEQUENCE [LARGE SCALE GENOMIC DNA]</scope>
    <source>
        <strain evidence="12">SB210</strain>
    </source>
</reference>
<evidence type="ECO:0000256" key="3">
    <source>
        <dbReference type="ARBA" id="ARBA00022723"/>
    </source>
</evidence>
<feature type="transmembrane region" description="Helical" evidence="9">
    <location>
        <begin position="59"/>
        <end position="79"/>
    </location>
</feature>
<evidence type="ECO:0000259" key="10">
    <source>
        <dbReference type="PROSITE" id="PS50089"/>
    </source>
</evidence>
<dbReference type="SUPFAM" id="SSF57850">
    <property type="entry name" value="RING/U-box"/>
    <property type="match status" value="1"/>
</dbReference>
<keyword evidence="12" id="KW-1185">Reference proteome</keyword>
<dbReference type="GO" id="GO:0016020">
    <property type="term" value="C:membrane"/>
    <property type="evidence" value="ECO:0007669"/>
    <property type="project" value="UniProtKB-SubCell"/>
</dbReference>
<dbReference type="STRING" id="312017.Q22X69"/>
<organism evidence="11 12">
    <name type="scientific">Tetrahymena thermophila (strain SB210)</name>
    <dbReference type="NCBI Taxonomy" id="312017"/>
    <lineage>
        <taxon>Eukaryota</taxon>
        <taxon>Sar</taxon>
        <taxon>Alveolata</taxon>
        <taxon>Ciliophora</taxon>
        <taxon>Intramacronucleata</taxon>
        <taxon>Oligohymenophorea</taxon>
        <taxon>Hymenostomatida</taxon>
        <taxon>Tetrahymenina</taxon>
        <taxon>Tetrahymenidae</taxon>
        <taxon>Tetrahymena</taxon>
    </lineage>
</organism>
<dbReference type="Proteomes" id="UP000009168">
    <property type="component" value="Unassembled WGS sequence"/>
</dbReference>
<dbReference type="Pfam" id="PF13639">
    <property type="entry name" value="zf-RING_2"/>
    <property type="match status" value="1"/>
</dbReference>
<keyword evidence="6 9" id="KW-1133">Transmembrane helix</keyword>
<evidence type="ECO:0000256" key="5">
    <source>
        <dbReference type="ARBA" id="ARBA00022833"/>
    </source>
</evidence>